<dbReference type="InterPro" id="IPR029061">
    <property type="entry name" value="THDP-binding"/>
</dbReference>
<feature type="domain" description="Transketolase N-terminal" evidence="4">
    <location>
        <begin position="23"/>
        <end position="244"/>
    </location>
</feature>
<keyword evidence="3" id="KW-0786">Thiamine pyrophosphate</keyword>
<evidence type="ECO:0000256" key="3">
    <source>
        <dbReference type="ARBA" id="ARBA00023052"/>
    </source>
</evidence>
<comment type="cofactor">
    <cofactor evidence="1">
        <name>thiamine diphosphate</name>
        <dbReference type="ChEBI" id="CHEBI:58937"/>
    </cofactor>
</comment>
<comment type="caution">
    <text evidence="5">The sequence shown here is derived from an EMBL/GenBank/DDBJ whole genome shotgun (WGS) entry which is preliminary data.</text>
</comment>
<dbReference type="AlphaFoldDB" id="A0A3D6BVG9"/>
<dbReference type="Proteomes" id="UP000263268">
    <property type="component" value="Unassembled WGS sequence"/>
</dbReference>
<dbReference type="Gene3D" id="3.40.50.970">
    <property type="match status" value="1"/>
</dbReference>
<dbReference type="EMBL" id="DPRK01000226">
    <property type="protein sequence ID" value="HCY82677.1"/>
    <property type="molecule type" value="Genomic_DNA"/>
</dbReference>
<evidence type="ECO:0000313" key="6">
    <source>
        <dbReference type="Proteomes" id="UP000263268"/>
    </source>
</evidence>
<gene>
    <name evidence="5" type="ORF">DHV22_14325</name>
</gene>
<evidence type="ECO:0000259" key="4">
    <source>
        <dbReference type="Pfam" id="PF00456"/>
    </source>
</evidence>
<comment type="similarity">
    <text evidence="2">Belongs to the transketolase family.</text>
</comment>
<accession>A0A3D6BVG9</accession>
<sequence>MASKKLTKIGKELRKNILEVSYKAQAGHIPSAFSILETVYLMYSEILSDEDVFVLSKGHGCLALYAVFEKLGIISKEQLMSFSKFDSLLGGHPHRNKLKEIYASTGSLGHGLPICVGAALAKKMSQSKNKVYCLVGDGECNEGTIWESAMMASKLSLNNLVCIVDNNDSQTRSMPTTDIGDKFKTFGWNVICVEDGHDMNKIKAALSFEHSKPLCVVCNTKKGRGITDMEQNMFAWHHGPPNEEQYKKFCEELDA</sequence>
<name>A0A3D6BVG9_9FLAO</name>
<dbReference type="InterPro" id="IPR005474">
    <property type="entry name" value="Transketolase_N"/>
</dbReference>
<organism evidence="5 6">
    <name type="scientific">Xanthomarina gelatinilytica</name>
    <dbReference type="NCBI Taxonomy" id="1137281"/>
    <lineage>
        <taxon>Bacteria</taxon>
        <taxon>Pseudomonadati</taxon>
        <taxon>Bacteroidota</taxon>
        <taxon>Flavobacteriia</taxon>
        <taxon>Flavobacteriales</taxon>
        <taxon>Flavobacteriaceae</taxon>
        <taxon>Xanthomarina</taxon>
    </lineage>
</organism>
<reference evidence="5 6" key="1">
    <citation type="journal article" date="2018" name="Nat. Biotechnol.">
        <title>A standardized bacterial taxonomy based on genome phylogeny substantially revises the tree of life.</title>
        <authorList>
            <person name="Parks D.H."/>
            <person name="Chuvochina M."/>
            <person name="Waite D.W."/>
            <person name="Rinke C."/>
            <person name="Skarshewski A."/>
            <person name="Chaumeil P.A."/>
            <person name="Hugenholtz P."/>
        </authorList>
    </citation>
    <scope>NUCLEOTIDE SEQUENCE [LARGE SCALE GENOMIC DNA]</scope>
    <source>
        <strain evidence="5">UBA10227</strain>
    </source>
</reference>
<evidence type="ECO:0000313" key="5">
    <source>
        <dbReference type="EMBL" id="HCY82677.1"/>
    </source>
</evidence>
<protein>
    <submittedName>
        <fullName evidence="5">Transketolase</fullName>
    </submittedName>
</protein>
<dbReference type="CDD" id="cd02012">
    <property type="entry name" value="TPP_TK"/>
    <property type="match status" value="1"/>
</dbReference>
<evidence type="ECO:0000256" key="2">
    <source>
        <dbReference type="ARBA" id="ARBA00007131"/>
    </source>
</evidence>
<dbReference type="PANTHER" id="PTHR47514:SF1">
    <property type="entry name" value="TRANSKETOLASE N-TERMINAL SECTION-RELATED"/>
    <property type="match status" value="1"/>
</dbReference>
<proteinExistence type="inferred from homology"/>
<dbReference type="PANTHER" id="PTHR47514">
    <property type="entry name" value="TRANSKETOLASE N-TERMINAL SECTION-RELATED"/>
    <property type="match status" value="1"/>
</dbReference>
<evidence type="ECO:0000256" key="1">
    <source>
        <dbReference type="ARBA" id="ARBA00001964"/>
    </source>
</evidence>
<dbReference type="SUPFAM" id="SSF52518">
    <property type="entry name" value="Thiamin diphosphate-binding fold (THDP-binding)"/>
    <property type="match status" value="1"/>
</dbReference>
<dbReference type="Pfam" id="PF00456">
    <property type="entry name" value="Transketolase_N"/>
    <property type="match status" value="1"/>
</dbReference>